<reference evidence="1" key="1">
    <citation type="journal article" date="2023" name="Insect Mol. Biol.">
        <title>Genome sequencing provides insights into the evolution of gene families encoding plant cell wall-degrading enzymes in longhorned beetles.</title>
        <authorList>
            <person name="Shin N.R."/>
            <person name="Okamura Y."/>
            <person name="Kirsch R."/>
            <person name="Pauchet Y."/>
        </authorList>
    </citation>
    <scope>NUCLEOTIDE SEQUENCE</scope>
    <source>
        <strain evidence="1">RBIC_L_NR</strain>
    </source>
</reference>
<evidence type="ECO:0000313" key="1">
    <source>
        <dbReference type="EMBL" id="KAJ8968011.1"/>
    </source>
</evidence>
<organism evidence="1 2">
    <name type="scientific">Rhamnusium bicolor</name>
    <dbReference type="NCBI Taxonomy" id="1586634"/>
    <lineage>
        <taxon>Eukaryota</taxon>
        <taxon>Metazoa</taxon>
        <taxon>Ecdysozoa</taxon>
        <taxon>Arthropoda</taxon>
        <taxon>Hexapoda</taxon>
        <taxon>Insecta</taxon>
        <taxon>Pterygota</taxon>
        <taxon>Neoptera</taxon>
        <taxon>Endopterygota</taxon>
        <taxon>Coleoptera</taxon>
        <taxon>Polyphaga</taxon>
        <taxon>Cucujiformia</taxon>
        <taxon>Chrysomeloidea</taxon>
        <taxon>Cerambycidae</taxon>
        <taxon>Lepturinae</taxon>
        <taxon>Rhagiini</taxon>
        <taxon>Rhamnusium</taxon>
    </lineage>
</organism>
<accession>A0AAV8ZSS3</accession>
<proteinExistence type="predicted"/>
<name>A0AAV8ZSS3_9CUCU</name>
<keyword evidence="2" id="KW-1185">Reference proteome</keyword>
<comment type="caution">
    <text evidence="1">The sequence shown here is derived from an EMBL/GenBank/DDBJ whole genome shotgun (WGS) entry which is preliminary data.</text>
</comment>
<dbReference type="Proteomes" id="UP001162156">
    <property type="component" value="Unassembled WGS sequence"/>
</dbReference>
<evidence type="ECO:0000313" key="2">
    <source>
        <dbReference type="Proteomes" id="UP001162156"/>
    </source>
</evidence>
<sequence>MVKSLFNNRSEDEQINKDLLPWKSLVDAQGGVIVGSSLVTLDIGKCKYGECTFGNLVADAMVYSVSTCKL</sequence>
<dbReference type="AlphaFoldDB" id="A0AAV8ZSS3"/>
<gene>
    <name evidence="1" type="ORF">NQ314_002545</name>
</gene>
<dbReference type="EMBL" id="JANEYF010000780">
    <property type="protein sequence ID" value="KAJ8968011.1"/>
    <property type="molecule type" value="Genomic_DNA"/>
</dbReference>
<protein>
    <submittedName>
        <fullName evidence="1">Uncharacterized protein</fullName>
    </submittedName>
</protein>